<evidence type="ECO:0000313" key="3">
    <source>
        <dbReference type="Proteomes" id="UP000092093"/>
    </source>
</evidence>
<evidence type="ECO:0000256" key="1">
    <source>
        <dbReference type="SAM" id="MobiDB-lite"/>
    </source>
</evidence>
<evidence type="ECO:0000313" key="2">
    <source>
        <dbReference type="EMBL" id="OBQ41419.1"/>
    </source>
</evidence>
<organism evidence="2 3">
    <name type="scientific">Aphanizomenon flos-aquae WA102</name>
    <dbReference type="NCBI Taxonomy" id="1710896"/>
    <lineage>
        <taxon>Bacteria</taxon>
        <taxon>Bacillati</taxon>
        <taxon>Cyanobacteriota</taxon>
        <taxon>Cyanophyceae</taxon>
        <taxon>Nostocales</taxon>
        <taxon>Aphanizomenonaceae</taxon>
        <taxon>Aphanizomenon</taxon>
    </lineage>
</organism>
<reference evidence="2 3" key="1">
    <citation type="submission" date="2015-09" db="EMBL/GenBank/DDBJ databases">
        <title>Aphanizomenon flos-aquae WA102.</title>
        <authorList>
            <person name="Driscoll C."/>
        </authorList>
    </citation>
    <scope>NUCLEOTIDE SEQUENCE [LARGE SCALE GENOMIC DNA]</scope>
    <source>
        <strain evidence="2">WA102</strain>
    </source>
</reference>
<proteinExistence type="predicted"/>
<dbReference type="Proteomes" id="UP000092093">
    <property type="component" value="Unassembled WGS sequence"/>
</dbReference>
<dbReference type="AlphaFoldDB" id="A0A1B7WWA7"/>
<protein>
    <submittedName>
        <fullName evidence="2">Uncharacterized protein</fullName>
    </submittedName>
</protein>
<feature type="region of interest" description="Disordered" evidence="1">
    <location>
        <begin position="1"/>
        <end position="23"/>
    </location>
</feature>
<name>A0A1B7WWA7_APHFL</name>
<dbReference type="EMBL" id="LJOW01000148">
    <property type="protein sequence ID" value="OBQ41419.1"/>
    <property type="molecule type" value="Genomic_DNA"/>
</dbReference>
<comment type="caution">
    <text evidence="2">The sequence shown here is derived from an EMBL/GenBank/DDBJ whole genome shotgun (WGS) entry which is preliminary data.</text>
</comment>
<sequence length="106" mass="12539">MNRKKSHQSKLSPEDQSKLRAMRSRGPEEWMEMLNALPETIRQFAARIIWWDWFATRTVAERWPHLDSYLKFTTEECPYAPLVEALETLGYPTRTALTRADDPRSK</sequence>
<gene>
    <name evidence="2" type="ORF">AN484_21070</name>
</gene>
<accession>A0A1B7WWA7</accession>